<sequence>MNFRLISMLAVSLAVGSTPALAADDHKGHDHGGKAGGHAHEAKPVHGGVVSVVKDVNYELVAKADTLTLYVSDHGKPVDLKGASAKLTLLSSTGKADVTLAPAGDRLEAKGSFKVGAGTKVAGQVTLAGGAVTSVRFTLK</sequence>
<dbReference type="Proteomes" id="UP001303946">
    <property type="component" value="Chromosome"/>
</dbReference>
<evidence type="ECO:0000256" key="2">
    <source>
        <dbReference type="SAM" id="SignalP"/>
    </source>
</evidence>
<name>A0ABZ0D7C0_9BURK</name>
<evidence type="ECO:0000256" key="1">
    <source>
        <dbReference type="SAM" id="MobiDB-lite"/>
    </source>
</evidence>
<feature type="compositionally biased region" description="Basic and acidic residues" evidence="1">
    <location>
        <begin position="23"/>
        <end position="41"/>
    </location>
</feature>
<organism evidence="3 4">
    <name type="scientific">Piscinibacter gummiphilus</name>
    <dbReference type="NCBI Taxonomy" id="946333"/>
    <lineage>
        <taxon>Bacteria</taxon>
        <taxon>Pseudomonadati</taxon>
        <taxon>Pseudomonadota</taxon>
        <taxon>Betaproteobacteria</taxon>
        <taxon>Burkholderiales</taxon>
        <taxon>Sphaerotilaceae</taxon>
        <taxon>Piscinibacter</taxon>
    </lineage>
</organism>
<accession>A0ABZ0D7C0</accession>
<evidence type="ECO:0000313" key="3">
    <source>
        <dbReference type="EMBL" id="WOB10933.1"/>
    </source>
</evidence>
<feature type="chain" id="PRO_5045308624" description="DUF5666 domain-containing protein" evidence="2">
    <location>
        <begin position="23"/>
        <end position="140"/>
    </location>
</feature>
<keyword evidence="4" id="KW-1185">Reference proteome</keyword>
<protein>
    <recommendedName>
        <fullName evidence="5">DUF5666 domain-containing protein</fullName>
    </recommendedName>
</protein>
<gene>
    <name evidence="3" type="ORF">RXV79_12965</name>
</gene>
<feature type="region of interest" description="Disordered" evidence="1">
    <location>
        <begin position="22"/>
        <end position="41"/>
    </location>
</feature>
<feature type="signal peptide" evidence="2">
    <location>
        <begin position="1"/>
        <end position="22"/>
    </location>
</feature>
<evidence type="ECO:0000313" key="4">
    <source>
        <dbReference type="Proteomes" id="UP001303946"/>
    </source>
</evidence>
<reference evidence="3 4" key="1">
    <citation type="submission" date="2023-10" db="EMBL/GenBank/DDBJ databases">
        <title>Bacteria for the degradation of biodegradable plastic PBAT(Polybutylene adipate terephthalate).</title>
        <authorList>
            <person name="Weon H.-Y."/>
            <person name="Yeon J."/>
        </authorList>
    </citation>
    <scope>NUCLEOTIDE SEQUENCE [LARGE SCALE GENOMIC DNA]</scope>
    <source>
        <strain evidence="3 4">SBD 7-3</strain>
    </source>
</reference>
<keyword evidence="2" id="KW-0732">Signal</keyword>
<dbReference type="RefSeq" id="WP_316703882.1">
    <property type="nucleotide sequence ID" value="NZ_CP136336.1"/>
</dbReference>
<proteinExistence type="predicted"/>
<dbReference type="EMBL" id="CP136336">
    <property type="protein sequence ID" value="WOB10933.1"/>
    <property type="molecule type" value="Genomic_DNA"/>
</dbReference>
<evidence type="ECO:0008006" key="5">
    <source>
        <dbReference type="Google" id="ProtNLM"/>
    </source>
</evidence>